<protein>
    <submittedName>
        <fullName evidence="2">Uncharacterized protein</fullName>
    </submittedName>
</protein>
<organism evidence="2">
    <name type="scientific">Pseudoalteromonas prydzensis</name>
    <dbReference type="NCBI Taxonomy" id="182141"/>
    <lineage>
        <taxon>Bacteria</taxon>
        <taxon>Pseudomonadati</taxon>
        <taxon>Pseudomonadota</taxon>
        <taxon>Gammaproteobacteria</taxon>
        <taxon>Alteromonadales</taxon>
        <taxon>Pseudoalteromonadaceae</taxon>
        <taxon>Pseudoalteromonas</taxon>
    </lineage>
</organism>
<evidence type="ECO:0000256" key="1">
    <source>
        <dbReference type="SAM" id="Phobius"/>
    </source>
</evidence>
<dbReference type="AlphaFoldDB" id="A0A7V1GCM8"/>
<dbReference type="RefSeq" id="WP_304178384.1">
    <property type="nucleotide sequence ID" value="NZ_DRGM01000009.1"/>
</dbReference>
<name>A0A7V1GCM8_9GAMM</name>
<keyword evidence="1" id="KW-0472">Membrane</keyword>
<evidence type="ECO:0000313" key="2">
    <source>
        <dbReference type="EMBL" id="HEA14960.1"/>
    </source>
</evidence>
<reference evidence="2" key="1">
    <citation type="journal article" date="2020" name="mSystems">
        <title>Genome- and Community-Level Interaction Insights into Carbon Utilization and Element Cycling Functions of Hydrothermarchaeota in Hydrothermal Sediment.</title>
        <authorList>
            <person name="Zhou Z."/>
            <person name="Liu Y."/>
            <person name="Xu W."/>
            <person name="Pan J."/>
            <person name="Luo Z.H."/>
            <person name="Li M."/>
        </authorList>
    </citation>
    <scope>NUCLEOTIDE SEQUENCE [LARGE SCALE GENOMIC DNA]</scope>
    <source>
        <strain evidence="2">HyVt-346</strain>
    </source>
</reference>
<gene>
    <name evidence="2" type="ORF">ENH88_00610</name>
</gene>
<proteinExistence type="predicted"/>
<dbReference type="EMBL" id="DRGM01000009">
    <property type="protein sequence ID" value="HEA14960.1"/>
    <property type="molecule type" value="Genomic_DNA"/>
</dbReference>
<accession>A0A7V1GCM8</accession>
<sequence>MQSLNLKLGFISVVKLASLWGLCTGIVWMLLLTVAIVFGLFAGETPPLALVLLIPFGCSLLFGGHIAIGYPIYMLLNKYTSGIKVNNLINGN</sequence>
<keyword evidence="1" id="KW-1133">Transmembrane helix</keyword>
<comment type="caution">
    <text evidence="2">The sequence shown here is derived from an EMBL/GenBank/DDBJ whole genome shotgun (WGS) entry which is preliminary data.</text>
</comment>
<feature type="transmembrane region" description="Helical" evidence="1">
    <location>
        <begin position="20"/>
        <end position="42"/>
    </location>
</feature>
<feature type="transmembrane region" description="Helical" evidence="1">
    <location>
        <begin position="48"/>
        <end position="76"/>
    </location>
</feature>
<dbReference type="Proteomes" id="UP000886188">
    <property type="component" value="Unassembled WGS sequence"/>
</dbReference>
<keyword evidence="1" id="KW-0812">Transmembrane</keyword>